<protein>
    <submittedName>
        <fullName evidence="1">Nudix-type motif 9 isoform a family protein</fullName>
    </submittedName>
</protein>
<organism evidence="1">
    <name type="scientific">Neospora caninum (strain Liverpool)</name>
    <dbReference type="NCBI Taxonomy" id="572307"/>
    <lineage>
        <taxon>Eukaryota</taxon>
        <taxon>Sar</taxon>
        <taxon>Alveolata</taxon>
        <taxon>Apicomplexa</taxon>
        <taxon>Conoidasida</taxon>
        <taxon>Coccidia</taxon>
        <taxon>Eucoccidiorida</taxon>
        <taxon>Eimeriorina</taxon>
        <taxon>Sarcocystidae</taxon>
        <taxon>Neospora</taxon>
    </lineage>
</organism>
<dbReference type="PANTHER" id="PTHR13030:SF8">
    <property type="entry name" value="ADP-RIBOSE PYROPHOSPHATASE, MITOCHONDRIAL"/>
    <property type="match status" value="1"/>
</dbReference>
<dbReference type="EMBL" id="LN714487">
    <property type="protein sequence ID" value="CEL70694.1"/>
    <property type="molecule type" value="Genomic_DNA"/>
</dbReference>
<dbReference type="Gene3D" id="3.90.79.10">
    <property type="entry name" value="Nucleoside Triphosphate Pyrophosphohydrolase"/>
    <property type="match status" value="1"/>
</dbReference>
<proteinExistence type="predicted"/>
<sequence length="547" mass="60939">MRRCNSASGEMGRRAQRGFQLSRMCSWRTVLVRRDVTRRWRPSLAFQTIFIGTLVSVLCLSDSPTEICAAEAPRNVESALSGVHLNQNTRAPQLLKKMRNKIAVPAESFPSSSSLYHLIFLARKLLARRALGAEPPKSQEATRLDGLLKSQAYQKILRYPGDLWPQEREQKCFPSSAEFDWGSLSQQPVPGFDVQPLPPWMHSANVEEVELAPSYVNVRHKSALLKAAWFSCPRAFRARLELSESDAGSSGVDDALSTTSHDVEEQKEIGQVPRLPVLLYTPALDTRTRRPLNPILFASRRLVSPKGAESGDRCSSSSDFPRHHLTGRGVLGKWGANHAADALLTARNPVNGKLQVALIRRTDGSGKFAVPGGFVDPTDGPLVVTPIVREFLEEAVSYEDGDHTDDGHRRYQETLGALRNVFGPFSRDSKTGGILWQSDDKIKWGHLIYAGYVDDERNTNNAWMETIVLHWHVSGEDYKHLHLQAGDDASLGSAAFYDIDEDPRLVVMGVDPLKDLYASHSAFLVKTIETYFPDETVLLTKIGAFRR</sequence>
<dbReference type="GO" id="GO:0047631">
    <property type="term" value="F:ADP-ribose diphosphatase activity"/>
    <property type="evidence" value="ECO:0007669"/>
    <property type="project" value="InterPro"/>
</dbReference>
<dbReference type="InterPro" id="IPR039989">
    <property type="entry name" value="NUDT9"/>
</dbReference>
<name>A0A0F7UKR2_NEOCL</name>
<reference evidence="1" key="1">
    <citation type="journal article" date="2015" name="PLoS ONE">
        <title>Comprehensive Evaluation of Toxoplasma gondii VEG and Neospora caninum LIV Genomes with Tachyzoite Stage Transcriptome and Proteome Defines Novel Transcript Features.</title>
        <authorList>
            <person name="Ramaprasad A."/>
            <person name="Mourier T."/>
            <person name="Naeem R."/>
            <person name="Malas T.B."/>
            <person name="Moussa E."/>
            <person name="Panigrahi A."/>
            <person name="Vermont S.J."/>
            <person name="Otto T.D."/>
            <person name="Wastling J."/>
            <person name="Pain A."/>
        </authorList>
    </citation>
    <scope>NUCLEOTIDE SEQUENCE</scope>
    <source>
        <strain evidence="1">Liverpool</strain>
    </source>
</reference>
<dbReference type="AlphaFoldDB" id="A0A0F7UKR2"/>
<evidence type="ECO:0000313" key="1">
    <source>
        <dbReference type="EMBL" id="CEL70694.1"/>
    </source>
</evidence>
<dbReference type="SUPFAM" id="SSF55811">
    <property type="entry name" value="Nudix"/>
    <property type="match status" value="1"/>
</dbReference>
<gene>
    <name evidence="1" type="ORF">BN1204_063740</name>
</gene>
<accession>A0A0F7UKR2</accession>
<dbReference type="InterPro" id="IPR015797">
    <property type="entry name" value="NUDIX_hydrolase-like_dom_sf"/>
</dbReference>
<dbReference type="PANTHER" id="PTHR13030">
    <property type="entry name" value="NUDIX HYDROLASE"/>
    <property type="match status" value="1"/>
</dbReference>